<comment type="caution">
    <text evidence="1">The sequence shown here is derived from an EMBL/GenBank/DDBJ whole genome shotgun (WGS) entry which is preliminary data.</text>
</comment>
<name>W7CE69_9LIST</name>
<dbReference type="OrthoDB" id="2183642at2"/>
<evidence type="ECO:0000313" key="2">
    <source>
        <dbReference type="Proteomes" id="UP000019243"/>
    </source>
</evidence>
<dbReference type="AlphaFoldDB" id="W7CE69"/>
<dbReference type="EMBL" id="AODH01000080">
    <property type="protein sequence ID" value="EUJ34101.1"/>
    <property type="molecule type" value="Genomic_DNA"/>
</dbReference>
<reference evidence="1 2" key="1">
    <citation type="submission" date="2012-12" db="EMBL/GenBank/DDBJ databases">
        <title>Novel taxa of Listeriaceae from agricultural environments in the United States.</title>
        <authorList>
            <person name="den Bakker H.C."/>
            <person name="Allred A."/>
            <person name="Warchocki S."/>
            <person name="Wright E.M."/>
            <person name="Burrell A."/>
            <person name="Nightingale K.K."/>
            <person name="Kephart D."/>
            <person name="Wiedmann M."/>
        </authorList>
    </citation>
    <scope>NUCLEOTIDE SEQUENCE [LARGE SCALE GENOMIC DNA]</scope>
    <source>
        <strain evidence="1 2">FSL F6-1037</strain>
    </source>
</reference>
<sequence>MTTWINRYIESDRQNKQYNQKKKDGNICNVKKQIENWIISNSYTDYLSDPLGINLTELNKLVVDRDINNPNTTQLQKDTQDKVWEFEQEIWGKAFKEPASSMKTVVHDKSKKYLWVTFREDGMVIAVGETSMKSGDLLKYSGLHHSSIGDIRIILHQLMENEEKKLLDKLLKNLYSYAAYALVIAIKSIPPSNTTVKKLETELGEYLINNGINILNRYSHLN</sequence>
<keyword evidence="2" id="KW-1185">Reference proteome</keyword>
<protein>
    <submittedName>
        <fullName evidence="1">Uncharacterized protein</fullName>
    </submittedName>
</protein>
<gene>
    <name evidence="1" type="ORF">BCAMP_12758</name>
</gene>
<dbReference type="RefSeq" id="WP_035315829.1">
    <property type="nucleotide sequence ID" value="NZ_AODH01000080.1"/>
</dbReference>
<evidence type="ECO:0000313" key="1">
    <source>
        <dbReference type="EMBL" id="EUJ34101.1"/>
    </source>
</evidence>
<accession>W7CE69</accession>
<proteinExistence type="predicted"/>
<dbReference type="Proteomes" id="UP000019243">
    <property type="component" value="Unassembled WGS sequence"/>
</dbReference>
<organism evidence="1 2">
    <name type="scientific">Brochothrix campestris FSL F6-1037</name>
    <dbReference type="NCBI Taxonomy" id="1265861"/>
    <lineage>
        <taxon>Bacteria</taxon>
        <taxon>Bacillati</taxon>
        <taxon>Bacillota</taxon>
        <taxon>Bacilli</taxon>
        <taxon>Bacillales</taxon>
        <taxon>Listeriaceae</taxon>
        <taxon>Brochothrix</taxon>
    </lineage>
</organism>